<evidence type="ECO:0000259" key="4">
    <source>
        <dbReference type="SMART" id="SM00134"/>
    </source>
</evidence>
<evidence type="ECO:0000313" key="5">
    <source>
        <dbReference type="EMBL" id="AWP10464.1"/>
    </source>
</evidence>
<feature type="domain" description="UPAR/Ly6" evidence="4">
    <location>
        <begin position="21"/>
        <end position="110"/>
    </location>
</feature>
<dbReference type="SUPFAM" id="SSF57302">
    <property type="entry name" value="Snake toxin-like"/>
    <property type="match status" value="2"/>
</dbReference>
<dbReference type="SMART" id="SM00134">
    <property type="entry name" value="LU"/>
    <property type="match status" value="1"/>
</dbReference>
<dbReference type="PROSITE" id="PS51257">
    <property type="entry name" value="PROKAR_LIPOPROTEIN"/>
    <property type="match status" value="1"/>
</dbReference>
<dbReference type="InterPro" id="IPR050918">
    <property type="entry name" value="CNF-like_PLA2_Inhibitor"/>
</dbReference>
<dbReference type="PANTHER" id="PTHR20914">
    <property type="entry name" value="LY6/PLAUR DOMAIN-CONTAINING PROTEIN 8"/>
    <property type="match status" value="1"/>
</dbReference>
<accession>A0A2U9C1I4</accession>
<dbReference type="InterPro" id="IPR016054">
    <property type="entry name" value="LY6_UPA_recep-like"/>
</dbReference>
<gene>
    <name evidence="5" type="ORF">SMAX5B_009234</name>
</gene>
<dbReference type="AlphaFoldDB" id="A0A2U9C1I4"/>
<proteinExistence type="predicted"/>
<feature type="signal peptide" evidence="3">
    <location>
        <begin position="1"/>
        <end position="20"/>
    </location>
</feature>
<keyword evidence="3" id="KW-0732">Signal</keyword>
<evidence type="ECO:0000313" key="6">
    <source>
        <dbReference type="Proteomes" id="UP000246464"/>
    </source>
</evidence>
<dbReference type="EMBL" id="CP026254">
    <property type="protein sequence ID" value="AWP10464.1"/>
    <property type="molecule type" value="Genomic_DNA"/>
</dbReference>
<evidence type="ECO:0000256" key="2">
    <source>
        <dbReference type="ARBA" id="ARBA00022525"/>
    </source>
</evidence>
<feature type="chain" id="PRO_5015897344" evidence="3">
    <location>
        <begin position="21"/>
        <end position="281"/>
    </location>
</feature>
<keyword evidence="2" id="KW-0964">Secreted</keyword>
<dbReference type="Gene3D" id="2.10.60.10">
    <property type="entry name" value="CD59"/>
    <property type="match status" value="1"/>
</dbReference>
<dbReference type="InterPro" id="IPR045860">
    <property type="entry name" value="Snake_toxin-like_sf"/>
</dbReference>
<dbReference type="PANTHER" id="PTHR20914:SF9">
    <property type="entry name" value="COILED, ISOFORM A"/>
    <property type="match status" value="1"/>
</dbReference>
<sequence length="281" mass="31298">MMKLLLSLTLIWALSSTGEALVCQTCTTSACNVTVPLKCSSETMCITAALEVTSEQQIIKGCASSSVCPAIGFHTYSINLGGSSALVYAFCCDTDNCNSATLPFPAVPAANSLQCYSCDTSDCNNPLQCKGTEDRCFQTSDVTVFKCVRQNYLKRKREQVEWHVKKTIEILKLGVKEQDPNAGQGKGEYLITRVTINRHTVFKRKNKQYPTLRKLKSNTPKYTTTAFRCRQNKHNSCCRLPENGVTNIYFNPFNIVHDEYYEYYSSQTVVLTDVEASAGML</sequence>
<evidence type="ECO:0000256" key="1">
    <source>
        <dbReference type="ARBA" id="ARBA00004613"/>
    </source>
</evidence>
<reference evidence="5 6" key="1">
    <citation type="submission" date="2017-12" db="EMBL/GenBank/DDBJ databases">
        <title>Integrating genomic resources of turbot (Scophthalmus maximus) in depth evaluation of genetic and physical mapping variation across individuals.</title>
        <authorList>
            <person name="Martinez P."/>
        </authorList>
    </citation>
    <scope>NUCLEOTIDE SEQUENCE [LARGE SCALE GENOMIC DNA]</scope>
</reference>
<comment type="subcellular location">
    <subcellularLocation>
        <location evidence="1">Secreted</location>
    </subcellularLocation>
</comment>
<dbReference type="GO" id="GO:0005576">
    <property type="term" value="C:extracellular region"/>
    <property type="evidence" value="ECO:0007669"/>
    <property type="project" value="UniProtKB-SubCell"/>
</dbReference>
<keyword evidence="6" id="KW-1185">Reference proteome</keyword>
<evidence type="ECO:0000256" key="3">
    <source>
        <dbReference type="SAM" id="SignalP"/>
    </source>
</evidence>
<name>A0A2U9C1I4_SCOMX</name>
<organism evidence="5 6">
    <name type="scientific">Scophthalmus maximus</name>
    <name type="common">Turbot</name>
    <name type="synonym">Psetta maxima</name>
    <dbReference type="NCBI Taxonomy" id="52904"/>
    <lineage>
        <taxon>Eukaryota</taxon>
        <taxon>Metazoa</taxon>
        <taxon>Chordata</taxon>
        <taxon>Craniata</taxon>
        <taxon>Vertebrata</taxon>
        <taxon>Euteleostomi</taxon>
        <taxon>Actinopterygii</taxon>
        <taxon>Neopterygii</taxon>
        <taxon>Teleostei</taxon>
        <taxon>Neoteleostei</taxon>
        <taxon>Acanthomorphata</taxon>
        <taxon>Carangaria</taxon>
        <taxon>Pleuronectiformes</taxon>
        <taxon>Pleuronectoidei</taxon>
        <taxon>Scophthalmidae</taxon>
        <taxon>Scophthalmus</taxon>
    </lineage>
</organism>
<dbReference type="Proteomes" id="UP000246464">
    <property type="component" value="Chromosome 12"/>
</dbReference>
<protein>
    <submittedName>
        <fullName evidence="5">Putative integumentary mucin C.1-like</fullName>
    </submittedName>
</protein>